<feature type="transmembrane region" description="Helical" evidence="8">
    <location>
        <begin position="46"/>
        <end position="67"/>
    </location>
</feature>
<sequence length="247" mass="26734">MKVERKIKELVKGFIDTIPIGISVSIYGVVYGVMACKAGLSIFETIAMSAFIFAGASQMTAVQMIAIGSSPVSIIITVLIINLRHFLLAASMSPHLKHESKKMKMLSSFFMTDESYAVTYSHFQSSKPTGFYFLGSGLNIYVLWGASGIIGYFFGNIISSQLNYIFDFAFVAAFIGMIVPMVKDFPTVVTVIASGVISIVGSKLLPGKWYIIIAGILASLAGYLVSGLMAKEGIEEDVVKGEADYEH</sequence>
<keyword evidence="5 8" id="KW-0812">Transmembrane</keyword>
<reference evidence="9 10" key="1">
    <citation type="submission" date="2016-04" db="EMBL/GenBank/DDBJ databases">
        <title>Genome sequence of Clostridium magnum DSM 2767.</title>
        <authorList>
            <person name="Poehlein A."/>
            <person name="Uhlig R."/>
            <person name="Fischer R."/>
            <person name="Bahl H."/>
            <person name="Daniel R."/>
        </authorList>
    </citation>
    <scope>NUCLEOTIDE SEQUENCE [LARGE SCALE GENOMIC DNA]</scope>
    <source>
        <strain evidence="9 10">DSM 2767</strain>
    </source>
</reference>
<comment type="subcellular location">
    <subcellularLocation>
        <location evidence="1">Cell membrane</location>
        <topology evidence="1">Multi-pass membrane protein</topology>
    </subcellularLocation>
</comment>
<dbReference type="PATRIC" id="fig|1121326.3.peg.1564"/>
<evidence type="ECO:0000256" key="6">
    <source>
        <dbReference type="ARBA" id="ARBA00022989"/>
    </source>
</evidence>
<evidence type="ECO:0000256" key="3">
    <source>
        <dbReference type="ARBA" id="ARBA00022448"/>
    </source>
</evidence>
<dbReference type="OrthoDB" id="3177005at2"/>
<feature type="transmembrane region" description="Helical" evidence="8">
    <location>
        <begin position="20"/>
        <end position="40"/>
    </location>
</feature>
<evidence type="ECO:0000256" key="1">
    <source>
        <dbReference type="ARBA" id="ARBA00004651"/>
    </source>
</evidence>
<dbReference type="STRING" id="1121326.CLMAG_15940"/>
<evidence type="ECO:0000313" key="9">
    <source>
        <dbReference type="EMBL" id="KZL91788.1"/>
    </source>
</evidence>
<dbReference type="PANTHER" id="PTHR34979">
    <property type="entry name" value="INNER MEMBRANE PROTEIN YGAZ"/>
    <property type="match status" value="1"/>
</dbReference>
<feature type="transmembrane region" description="Helical" evidence="8">
    <location>
        <begin position="131"/>
        <end position="155"/>
    </location>
</feature>
<evidence type="ECO:0000313" key="10">
    <source>
        <dbReference type="Proteomes" id="UP000076603"/>
    </source>
</evidence>
<keyword evidence="7 8" id="KW-0472">Membrane</keyword>
<keyword evidence="6 8" id="KW-1133">Transmembrane helix</keyword>
<dbReference type="RefSeq" id="WP_066620520.1">
    <property type="nucleotide sequence ID" value="NZ_FQXL01000022.1"/>
</dbReference>
<feature type="transmembrane region" description="Helical" evidence="8">
    <location>
        <begin position="185"/>
        <end position="202"/>
    </location>
</feature>
<feature type="transmembrane region" description="Helical" evidence="8">
    <location>
        <begin position="74"/>
        <end position="96"/>
    </location>
</feature>
<comment type="caution">
    <text evidence="9">The sequence shown here is derived from an EMBL/GenBank/DDBJ whole genome shotgun (WGS) entry which is preliminary data.</text>
</comment>
<dbReference type="Pfam" id="PF03591">
    <property type="entry name" value="AzlC"/>
    <property type="match status" value="1"/>
</dbReference>
<evidence type="ECO:0000256" key="2">
    <source>
        <dbReference type="ARBA" id="ARBA00010735"/>
    </source>
</evidence>
<keyword evidence="3" id="KW-0813">Transport</keyword>
<dbReference type="InterPro" id="IPR011606">
    <property type="entry name" value="Brnchd-chn_aa_trnsp_permease"/>
</dbReference>
<dbReference type="GO" id="GO:1903785">
    <property type="term" value="P:L-valine transmembrane transport"/>
    <property type="evidence" value="ECO:0007669"/>
    <property type="project" value="TreeGrafter"/>
</dbReference>
<dbReference type="Proteomes" id="UP000076603">
    <property type="component" value="Unassembled WGS sequence"/>
</dbReference>
<keyword evidence="10" id="KW-1185">Reference proteome</keyword>
<dbReference type="EMBL" id="LWAE01000002">
    <property type="protein sequence ID" value="KZL91788.1"/>
    <property type="molecule type" value="Genomic_DNA"/>
</dbReference>
<evidence type="ECO:0000256" key="8">
    <source>
        <dbReference type="SAM" id="Phobius"/>
    </source>
</evidence>
<evidence type="ECO:0000256" key="4">
    <source>
        <dbReference type="ARBA" id="ARBA00022475"/>
    </source>
</evidence>
<organism evidence="9 10">
    <name type="scientific">Clostridium magnum DSM 2767</name>
    <dbReference type="NCBI Taxonomy" id="1121326"/>
    <lineage>
        <taxon>Bacteria</taxon>
        <taxon>Bacillati</taxon>
        <taxon>Bacillota</taxon>
        <taxon>Clostridia</taxon>
        <taxon>Eubacteriales</taxon>
        <taxon>Clostridiaceae</taxon>
        <taxon>Clostridium</taxon>
    </lineage>
</organism>
<feature type="transmembrane region" description="Helical" evidence="8">
    <location>
        <begin position="162"/>
        <end position="179"/>
    </location>
</feature>
<evidence type="ECO:0000256" key="7">
    <source>
        <dbReference type="ARBA" id="ARBA00023136"/>
    </source>
</evidence>
<proteinExistence type="inferred from homology"/>
<dbReference type="PANTHER" id="PTHR34979:SF1">
    <property type="entry name" value="INNER MEMBRANE PROTEIN YGAZ"/>
    <property type="match status" value="1"/>
</dbReference>
<keyword evidence="4" id="KW-1003">Cell membrane</keyword>
<accession>A0A161WXN4</accession>
<evidence type="ECO:0000256" key="5">
    <source>
        <dbReference type="ARBA" id="ARBA00022692"/>
    </source>
</evidence>
<feature type="transmembrane region" description="Helical" evidence="8">
    <location>
        <begin position="209"/>
        <end position="230"/>
    </location>
</feature>
<name>A0A161WXN4_9CLOT</name>
<dbReference type="AlphaFoldDB" id="A0A161WXN4"/>
<dbReference type="GO" id="GO:0005886">
    <property type="term" value="C:plasma membrane"/>
    <property type="evidence" value="ECO:0007669"/>
    <property type="project" value="UniProtKB-SubCell"/>
</dbReference>
<gene>
    <name evidence="9" type="primary">ygaZ</name>
    <name evidence="9" type="ORF">CLMAG_15940</name>
</gene>
<comment type="similarity">
    <text evidence="2">Belongs to the AzlC family.</text>
</comment>
<protein>
    <submittedName>
        <fullName evidence="9">Inner membrane protein YgaZ</fullName>
    </submittedName>
</protein>